<reference evidence="1 2" key="1">
    <citation type="submission" date="2015-02" db="EMBL/GenBank/DDBJ databases">
        <title>Genome Sequencing of Rickettsiales.</title>
        <authorList>
            <person name="Daugherty S.C."/>
            <person name="Su Q."/>
            <person name="Abolude K."/>
            <person name="Beier-Sexton M."/>
            <person name="Carlyon J.A."/>
            <person name="Carter R."/>
            <person name="Day N.P."/>
            <person name="Dumler S.J."/>
            <person name="Dyachenko V."/>
            <person name="Godinez A."/>
            <person name="Kurtti T.J."/>
            <person name="Lichay M."/>
            <person name="Mullins K.E."/>
            <person name="Ott S."/>
            <person name="Pappas-Brown V."/>
            <person name="Paris D.H."/>
            <person name="Patel P."/>
            <person name="Richards A.L."/>
            <person name="Sadzewicz L."/>
            <person name="Sears K."/>
            <person name="Seidman D."/>
            <person name="Sengamalay N."/>
            <person name="Stenos J."/>
            <person name="Tallon L.J."/>
            <person name="Vincent G."/>
            <person name="Fraser C.M."/>
            <person name="Munderloh U."/>
            <person name="Dunning-Hotopp J.C."/>
        </authorList>
    </citation>
    <scope>NUCLEOTIDE SEQUENCE [LARGE SCALE GENOMIC DNA]</scope>
    <source>
        <strain evidence="1 2">RAC413</strain>
    </source>
</reference>
<evidence type="ECO:0000313" key="1">
    <source>
        <dbReference type="EMBL" id="KJV68880.1"/>
    </source>
</evidence>
<dbReference type="EMBL" id="LANX01000001">
    <property type="protein sequence ID" value="KJV68880.1"/>
    <property type="molecule type" value="Genomic_DNA"/>
</dbReference>
<comment type="caution">
    <text evidence="1">The sequence shown here is derived from an EMBL/GenBank/DDBJ whole genome shotgun (WGS) entry which is preliminary data.</text>
</comment>
<keyword evidence="2" id="KW-1185">Reference proteome</keyword>
<dbReference type="AlphaFoldDB" id="A0A0F3NLG1"/>
<gene>
    <name evidence="1" type="ORF">NLO413_0249</name>
</gene>
<evidence type="ECO:0000313" key="2">
    <source>
        <dbReference type="Proteomes" id="UP000033562"/>
    </source>
</evidence>
<accession>A0A0F3NLG1</accession>
<proteinExistence type="predicted"/>
<sequence length="44" mass="5263">MHNLKNIISFIKYVHKQFSYKDMANIIYIYGGEKYVKYKVASLC</sequence>
<protein>
    <submittedName>
        <fullName evidence="1">Uncharacterized protein</fullName>
    </submittedName>
</protein>
<dbReference type="Proteomes" id="UP000033562">
    <property type="component" value="Unassembled WGS sequence"/>
</dbReference>
<name>A0A0F3NLG1_9RICK</name>
<organism evidence="1 2">
    <name type="scientific">Candidatus Neoehrlichia procyonis str. RAC413</name>
    <dbReference type="NCBI Taxonomy" id="1359163"/>
    <lineage>
        <taxon>Bacteria</taxon>
        <taxon>Pseudomonadati</taxon>
        <taxon>Pseudomonadota</taxon>
        <taxon>Alphaproteobacteria</taxon>
        <taxon>Rickettsiales</taxon>
        <taxon>Anaplasmataceae</taxon>
        <taxon>Candidatus Neoehrlichia</taxon>
    </lineage>
</organism>